<dbReference type="SMART" id="SM00834">
    <property type="entry name" value="CxxC_CXXC_SSSS"/>
    <property type="match status" value="1"/>
</dbReference>
<name>A0A381XKN0_9ZZZZ</name>
<protein>
    <recommendedName>
        <fullName evidence="1">Putative regulatory protein FmdB zinc ribbon domain-containing protein</fullName>
    </recommendedName>
</protein>
<dbReference type="Pfam" id="PF09723">
    <property type="entry name" value="Zn_ribbon_8"/>
    <property type="match status" value="1"/>
</dbReference>
<evidence type="ECO:0000259" key="1">
    <source>
        <dbReference type="SMART" id="SM00834"/>
    </source>
</evidence>
<organism evidence="2">
    <name type="scientific">marine metagenome</name>
    <dbReference type="NCBI Taxonomy" id="408172"/>
    <lineage>
        <taxon>unclassified sequences</taxon>
        <taxon>metagenomes</taxon>
        <taxon>ecological metagenomes</taxon>
    </lineage>
</organism>
<dbReference type="NCBIfam" id="TIGR02605">
    <property type="entry name" value="CxxC_CxxC_SSSS"/>
    <property type="match status" value="1"/>
</dbReference>
<proteinExistence type="predicted"/>
<evidence type="ECO:0000313" key="2">
    <source>
        <dbReference type="EMBL" id="SVA65062.1"/>
    </source>
</evidence>
<accession>A0A381XKN0</accession>
<feature type="domain" description="Putative regulatory protein FmdB zinc ribbon" evidence="1">
    <location>
        <begin position="1"/>
        <end position="43"/>
    </location>
</feature>
<sequence length="115" mass="13005">MPIYEYKCKKCDGKFTQFFRGFSDTHDPICSHCSSPEVARIISKVSVIIGWNDGLGRLPSWETMTDFDEDNPASVARHLSRLKQEMGDGIGPQGEELTALMDERNIYNELDTLDS</sequence>
<dbReference type="PANTHER" id="PTHR34404:SF3">
    <property type="entry name" value="REGULATORY PROTEIN, FMDB FAMILY"/>
    <property type="match status" value="1"/>
</dbReference>
<dbReference type="PANTHER" id="PTHR34404">
    <property type="entry name" value="REGULATORY PROTEIN, FMDB FAMILY"/>
    <property type="match status" value="1"/>
</dbReference>
<reference evidence="2" key="1">
    <citation type="submission" date="2018-05" db="EMBL/GenBank/DDBJ databases">
        <authorList>
            <person name="Lanie J.A."/>
            <person name="Ng W.-L."/>
            <person name="Kazmierczak K.M."/>
            <person name="Andrzejewski T.M."/>
            <person name="Davidsen T.M."/>
            <person name="Wayne K.J."/>
            <person name="Tettelin H."/>
            <person name="Glass J.I."/>
            <person name="Rusch D."/>
            <person name="Podicherti R."/>
            <person name="Tsui H.-C.T."/>
            <person name="Winkler M.E."/>
        </authorList>
    </citation>
    <scope>NUCLEOTIDE SEQUENCE</scope>
</reference>
<dbReference type="EMBL" id="UINC01015455">
    <property type="protein sequence ID" value="SVA65062.1"/>
    <property type="molecule type" value="Genomic_DNA"/>
</dbReference>
<dbReference type="InterPro" id="IPR013429">
    <property type="entry name" value="Regulatory_FmdB_Zinc_ribbon"/>
</dbReference>
<dbReference type="AlphaFoldDB" id="A0A381XKN0"/>
<gene>
    <name evidence="2" type="ORF">METZ01_LOCUS117916</name>
</gene>